<dbReference type="Pfam" id="PF12019">
    <property type="entry name" value="GspH"/>
    <property type="match status" value="1"/>
</dbReference>
<evidence type="ECO:0000256" key="11">
    <source>
        <dbReference type="SAM" id="Phobius"/>
    </source>
</evidence>
<dbReference type="InterPro" id="IPR012902">
    <property type="entry name" value="N_methyl_site"/>
</dbReference>
<evidence type="ECO:0000256" key="1">
    <source>
        <dbReference type="ARBA" id="ARBA00004377"/>
    </source>
</evidence>
<evidence type="ECO:0000313" key="14">
    <source>
        <dbReference type="Proteomes" id="UP000242957"/>
    </source>
</evidence>
<feature type="transmembrane region" description="Helical" evidence="11">
    <location>
        <begin position="12"/>
        <end position="33"/>
    </location>
</feature>
<dbReference type="EMBL" id="FNIJ01000017">
    <property type="protein sequence ID" value="SDO87977.1"/>
    <property type="molecule type" value="Genomic_DNA"/>
</dbReference>
<dbReference type="InterPro" id="IPR045584">
    <property type="entry name" value="Pilin-like"/>
</dbReference>
<evidence type="ECO:0000313" key="13">
    <source>
        <dbReference type="EMBL" id="SDO87977.1"/>
    </source>
</evidence>
<protein>
    <recommendedName>
        <fullName evidence="2">Type II secretion system protein H</fullName>
    </recommendedName>
    <alternativeName>
        <fullName evidence="10">General secretion pathway protein H</fullName>
    </alternativeName>
</protein>
<evidence type="ECO:0000256" key="4">
    <source>
        <dbReference type="ARBA" id="ARBA00022481"/>
    </source>
</evidence>
<dbReference type="GO" id="GO:0015627">
    <property type="term" value="C:type II protein secretion system complex"/>
    <property type="evidence" value="ECO:0007669"/>
    <property type="project" value="InterPro"/>
</dbReference>
<keyword evidence="7 11" id="KW-1133">Transmembrane helix</keyword>
<evidence type="ECO:0000256" key="9">
    <source>
        <dbReference type="ARBA" id="ARBA00025772"/>
    </source>
</evidence>
<evidence type="ECO:0000259" key="12">
    <source>
        <dbReference type="Pfam" id="PF12019"/>
    </source>
</evidence>
<organism evidence="13 14">
    <name type="scientific">Pseudomonas jinjuensis</name>
    <dbReference type="NCBI Taxonomy" id="198616"/>
    <lineage>
        <taxon>Bacteria</taxon>
        <taxon>Pseudomonadati</taxon>
        <taxon>Pseudomonadota</taxon>
        <taxon>Gammaproteobacteria</taxon>
        <taxon>Pseudomonadales</taxon>
        <taxon>Pseudomonadaceae</taxon>
        <taxon>Pseudomonas</taxon>
    </lineage>
</organism>
<dbReference type="GO" id="GO:0005886">
    <property type="term" value="C:plasma membrane"/>
    <property type="evidence" value="ECO:0007669"/>
    <property type="project" value="UniProtKB-SubCell"/>
</dbReference>
<reference evidence="14" key="1">
    <citation type="submission" date="2016-10" db="EMBL/GenBank/DDBJ databases">
        <authorList>
            <person name="Varghese N."/>
            <person name="Submissions S."/>
        </authorList>
    </citation>
    <scope>NUCLEOTIDE SEQUENCE [LARGE SCALE GENOMIC DNA]</scope>
    <source>
        <strain evidence="14">JCM 21621</strain>
    </source>
</reference>
<keyword evidence="14" id="KW-1185">Reference proteome</keyword>
<evidence type="ECO:0000256" key="6">
    <source>
        <dbReference type="ARBA" id="ARBA00022692"/>
    </source>
</evidence>
<keyword evidence="5" id="KW-0997">Cell inner membrane</keyword>
<keyword evidence="4" id="KW-0488">Methylation</keyword>
<gene>
    <name evidence="13" type="ORF">SAMN05216193_11792</name>
</gene>
<accession>A0A1H0N5J2</accession>
<evidence type="ECO:0000256" key="10">
    <source>
        <dbReference type="ARBA" id="ARBA00030775"/>
    </source>
</evidence>
<dbReference type="AlphaFoldDB" id="A0A1H0N5J2"/>
<dbReference type="RefSeq" id="WP_169720279.1">
    <property type="nucleotide sequence ID" value="NZ_FNIJ01000017.1"/>
</dbReference>
<evidence type="ECO:0000256" key="3">
    <source>
        <dbReference type="ARBA" id="ARBA00022475"/>
    </source>
</evidence>
<evidence type="ECO:0000256" key="5">
    <source>
        <dbReference type="ARBA" id="ARBA00022519"/>
    </source>
</evidence>
<keyword evidence="6 11" id="KW-0812">Transmembrane</keyword>
<evidence type="ECO:0000256" key="7">
    <source>
        <dbReference type="ARBA" id="ARBA00022989"/>
    </source>
</evidence>
<keyword evidence="8 11" id="KW-0472">Membrane</keyword>
<comment type="subcellular location">
    <subcellularLocation>
        <location evidence="1">Cell inner membrane</location>
        <topology evidence="1">Single-pass membrane protein</topology>
    </subcellularLocation>
</comment>
<dbReference type="SUPFAM" id="SSF54523">
    <property type="entry name" value="Pili subunits"/>
    <property type="match status" value="1"/>
</dbReference>
<comment type="similarity">
    <text evidence="9">Belongs to the GSP H family.</text>
</comment>
<dbReference type="NCBIfam" id="TIGR02532">
    <property type="entry name" value="IV_pilin_GFxxxE"/>
    <property type="match status" value="1"/>
</dbReference>
<dbReference type="STRING" id="198616.SAMN05216193_11792"/>
<dbReference type="Proteomes" id="UP000242957">
    <property type="component" value="Unassembled WGS sequence"/>
</dbReference>
<feature type="domain" description="General secretion pathway GspH" evidence="12">
    <location>
        <begin position="46"/>
        <end position="151"/>
    </location>
</feature>
<dbReference type="Gene3D" id="3.55.40.10">
    <property type="entry name" value="minor pseudopilin epsh domain"/>
    <property type="match status" value="1"/>
</dbReference>
<name>A0A1H0N5J2_9PSED</name>
<dbReference type="Pfam" id="PF07963">
    <property type="entry name" value="N_methyl"/>
    <property type="match status" value="1"/>
</dbReference>
<sequence length="161" mass="16956">MNNCPSLDGFTLVELMVTVAILAILLAIAAPSFTGTIRDTGARAVAQQLVSALNLARSEAVMRRASVQVCPRNADATACEPGAGWKSGWLVISGDTVIRAWDPLQGEGGVEADSQAITYDAQGRVARRTTLQVGVPCPDSQPFNVTINPVGRVFLSREACS</sequence>
<keyword evidence="3" id="KW-1003">Cell membrane</keyword>
<evidence type="ECO:0000256" key="2">
    <source>
        <dbReference type="ARBA" id="ARBA00021549"/>
    </source>
</evidence>
<dbReference type="GO" id="GO:0015628">
    <property type="term" value="P:protein secretion by the type II secretion system"/>
    <property type="evidence" value="ECO:0007669"/>
    <property type="project" value="InterPro"/>
</dbReference>
<proteinExistence type="inferred from homology"/>
<evidence type="ECO:0000256" key="8">
    <source>
        <dbReference type="ARBA" id="ARBA00023136"/>
    </source>
</evidence>
<dbReference type="InterPro" id="IPR022346">
    <property type="entry name" value="T2SS_GspH"/>
</dbReference>